<dbReference type="PROSITE" id="PS51891">
    <property type="entry name" value="CENP_V_GFA"/>
    <property type="match status" value="1"/>
</dbReference>
<protein>
    <submittedName>
        <fullName evidence="6">Mss4-like protein</fullName>
    </submittedName>
</protein>
<evidence type="ECO:0000313" key="7">
    <source>
        <dbReference type="Proteomes" id="UP000824998"/>
    </source>
</evidence>
<dbReference type="PANTHER" id="PTHR33337">
    <property type="entry name" value="GFA DOMAIN-CONTAINING PROTEIN"/>
    <property type="match status" value="1"/>
</dbReference>
<evidence type="ECO:0000313" key="6">
    <source>
        <dbReference type="EMBL" id="KAG9227938.1"/>
    </source>
</evidence>
<dbReference type="AlphaFoldDB" id="A0A9P8BY87"/>
<feature type="domain" description="CENP-V/GFA" evidence="5">
    <location>
        <begin position="28"/>
        <end position="155"/>
    </location>
</feature>
<keyword evidence="7" id="KW-1185">Reference proteome</keyword>
<evidence type="ECO:0000256" key="2">
    <source>
        <dbReference type="ARBA" id="ARBA00022723"/>
    </source>
</evidence>
<dbReference type="Gene3D" id="3.90.1590.10">
    <property type="entry name" value="glutathione-dependent formaldehyde- activating enzyme (gfa)"/>
    <property type="match status" value="1"/>
</dbReference>
<dbReference type="PANTHER" id="PTHR33337:SF8">
    <property type="entry name" value="CENP-V_GFA DOMAIN-CONTAINING PROTEIN"/>
    <property type="match status" value="1"/>
</dbReference>
<dbReference type="GO" id="GO:0046872">
    <property type="term" value="F:metal ion binding"/>
    <property type="evidence" value="ECO:0007669"/>
    <property type="project" value="UniProtKB-KW"/>
</dbReference>
<dbReference type="Pfam" id="PF04828">
    <property type="entry name" value="GFA"/>
    <property type="match status" value="1"/>
</dbReference>
<accession>A0A9P8BY87</accession>
<dbReference type="Proteomes" id="UP000824998">
    <property type="component" value="Unassembled WGS sequence"/>
</dbReference>
<sequence>MAASTDKSDSHFPLTGCANDGWSTEEEATATCFCGAVQLAFPTQGPGLVNTFVCNCTDCRKITASMFASNFTINDQYLKHLRGRENLKEFGQAHSIVSQKMMTNYFCSICGTLMYRVGATFPGLSILRIGTVDDFRLHETKLRPRVEQFTKDRVDWLRPIEGVKYFEGMH</sequence>
<comment type="caution">
    <text evidence="6">The sequence shown here is derived from an EMBL/GenBank/DDBJ whole genome shotgun (WGS) entry which is preliminary data.</text>
</comment>
<comment type="similarity">
    <text evidence="1">Belongs to the Gfa family.</text>
</comment>
<organism evidence="6 7">
    <name type="scientific">Amylocarpus encephaloides</name>
    <dbReference type="NCBI Taxonomy" id="45428"/>
    <lineage>
        <taxon>Eukaryota</taxon>
        <taxon>Fungi</taxon>
        <taxon>Dikarya</taxon>
        <taxon>Ascomycota</taxon>
        <taxon>Pezizomycotina</taxon>
        <taxon>Leotiomycetes</taxon>
        <taxon>Helotiales</taxon>
        <taxon>Helotiales incertae sedis</taxon>
        <taxon>Amylocarpus</taxon>
    </lineage>
</organism>
<proteinExistence type="inferred from homology"/>
<evidence type="ECO:0000256" key="3">
    <source>
        <dbReference type="ARBA" id="ARBA00022833"/>
    </source>
</evidence>
<dbReference type="SUPFAM" id="SSF51316">
    <property type="entry name" value="Mss4-like"/>
    <property type="match status" value="1"/>
</dbReference>
<dbReference type="InterPro" id="IPR011057">
    <property type="entry name" value="Mss4-like_sf"/>
</dbReference>
<dbReference type="OrthoDB" id="428768at2759"/>
<keyword evidence="3" id="KW-0862">Zinc</keyword>
<evidence type="ECO:0000256" key="1">
    <source>
        <dbReference type="ARBA" id="ARBA00005495"/>
    </source>
</evidence>
<dbReference type="InterPro" id="IPR006913">
    <property type="entry name" value="CENP-V/GFA"/>
</dbReference>
<dbReference type="GO" id="GO:0016846">
    <property type="term" value="F:carbon-sulfur lyase activity"/>
    <property type="evidence" value="ECO:0007669"/>
    <property type="project" value="InterPro"/>
</dbReference>
<evidence type="ECO:0000256" key="4">
    <source>
        <dbReference type="ARBA" id="ARBA00023239"/>
    </source>
</evidence>
<keyword evidence="4" id="KW-0456">Lyase</keyword>
<dbReference type="EMBL" id="MU252507">
    <property type="protein sequence ID" value="KAG9227938.1"/>
    <property type="molecule type" value="Genomic_DNA"/>
</dbReference>
<reference evidence="6" key="1">
    <citation type="journal article" date="2021" name="IMA Fungus">
        <title>Genomic characterization of three marine fungi, including Emericellopsis atlantica sp. nov. with signatures of a generalist lifestyle and marine biomass degradation.</title>
        <authorList>
            <person name="Hagestad O.C."/>
            <person name="Hou L."/>
            <person name="Andersen J.H."/>
            <person name="Hansen E.H."/>
            <person name="Altermark B."/>
            <person name="Li C."/>
            <person name="Kuhnert E."/>
            <person name="Cox R.J."/>
            <person name="Crous P.W."/>
            <person name="Spatafora J.W."/>
            <person name="Lail K."/>
            <person name="Amirebrahimi M."/>
            <person name="Lipzen A."/>
            <person name="Pangilinan J."/>
            <person name="Andreopoulos W."/>
            <person name="Hayes R.D."/>
            <person name="Ng V."/>
            <person name="Grigoriev I.V."/>
            <person name="Jackson S.A."/>
            <person name="Sutton T.D.S."/>
            <person name="Dobson A.D.W."/>
            <person name="Rama T."/>
        </authorList>
    </citation>
    <scope>NUCLEOTIDE SEQUENCE</scope>
    <source>
        <strain evidence="6">TRa018bII</strain>
    </source>
</reference>
<keyword evidence="2" id="KW-0479">Metal-binding</keyword>
<gene>
    <name evidence="6" type="ORF">BJ875DRAFT_510113</name>
</gene>
<evidence type="ECO:0000259" key="5">
    <source>
        <dbReference type="PROSITE" id="PS51891"/>
    </source>
</evidence>
<name>A0A9P8BY87_9HELO</name>